<evidence type="ECO:0000256" key="1">
    <source>
        <dbReference type="SAM" id="MobiDB-lite"/>
    </source>
</evidence>
<organism evidence="2 3">
    <name type="scientific">Coptis chinensis</name>
    <dbReference type="NCBI Taxonomy" id="261450"/>
    <lineage>
        <taxon>Eukaryota</taxon>
        <taxon>Viridiplantae</taxon>
        <taxon>Streptophyta</taxon>
        <taxon>Embryophyta</taxon>
        <taxon>Tracheophyta</taxon>
        <taxon>Spermatophyta</taxon>
        <taxon>Magnoliopsida</taxon>
        <taxon>Ranunculales</taxon>
        <taxon>Ranunculaceae</taxon>
        <taxon>Coptidoideae</taxon>
        <taxon>Coptis</taxon>
    </lineage>
</organism>
<dbReference type="SUPFAM" id="SSF52833">
    <property type="entry name" value="Thioredoxin-like"/>
    <property type="match status" value="1"/>
</dbReference>
<dbReference type="AlphaFoldDB" id="A0A835I336"/>
<proteinExistence type="predicted"/>
<dbReference type="InterPro" id="IPR036249">
    <property type="entry name" value="Thioredoxin-like_sf"/>
</dbReference>
<comment type="caution">
    <text evidence="2">The sequence shown here is derived from an EMBL/GenBank/DDBJ whole genome shotgun (WGS) entry which is preliminary data.</text>
</comment>
<dbReference type="OrthoDB" id="938668at2759"/>
<feature type="region of interest" description="Disordered" evidence="1">
    <location>
        <begin position="19"/>
        <end position="38"/>
    </location>
</feature>
<gene>
    <name evidence="2" type="ORF">IFM89_011393</name>
</gene>
<accession>A0A835I336</accession>
<dbReference type="PANTHER" id="PTHR36057:SF1">
    <property type="entry name" value="LIPOPROTEIN LIPID ATTACHMENT SITE-LIKE PROTEIN, PUTATIVE (DUF1223)-RELATED"/>
    <property type="match status" value="1"/>
</dbReference>
<keyword evidence="3" id="KW-1185">Reference proteome</keyword>
<dbReference type="Proteomes" id="UP000631114">
    <property type="component" value="Unassembled WGS sequence"/>
</dbReference>
<dbReference type="PANTHER" id="PTHR36057">
    <property type="match status" value="1"/>
</dbReference>
<name>A0A835I336_9MAGN</name>
<dbReference type="InterPro" id="IPR010634">
    <property type="entry name" value="DUF1223"/>
</dbReference>
<evidence type="ECO:0000313" key="3">
    <source>
        <dbReference type="Proteomes" id="UP000631114"/>
    </source>
</evidence>
<sequence>MGPGLFSCLGLKNSKKPSPVLPTIKSKNQEKESSPPEVDQTVHGAVLVELFSSQGCATSQQAEMMVSRIGRGDFELDVPVILLAFHVDYWDHLGWKDPYGSNQWTVRQKSYVEALEVDTLFTPHVVVQGRVQCLGNDQDDVLYNITSAIRFPGPAFKATFQRTPPDSLQVTLTGPLRIIVDNDSADVMVALYENSLVTDCPEGENKGRILSSDYAVRSLKKMCTVREISAEKILIGSVTFGLWEGFNSGKCGVVVFVQNKSLQILGSQNISEMENV</sequence>
<dbReference type="Pfam" id="PF06764">
    <property type="entry name" value="DUF1223"/>
    <property type="match status" value="1"/>
</dbReference>
<protein>
    <submittedName>
        <fullName evidence="2">Uncharacterized protein</fullName>
    </submittedName>
</protein>
<dbReference type="EMBL" id="JADFTS010000004">
    <property type="protein sequence ID" value="KAF9608772.1"/>
    <property type="molecule type" value="Genomic_DNA"/>
</dbReference>
<reference evidence="2 3" key="1">
    <citation type="submission" date="2020-10" db="EMBL/GenBank/DDBJ databases">
        <title>The Coptis chinensis genome and diversification of protoberbering-type alkaloids.</title>
        <authorList>
            <person name="Wang B."/>
            <person name="Shu S."/>
            <person name="Song C."/>
            <person name="Liu Y."/>
        </authorList>
    </citation>
    <scope>NUCLEOTIDE SEQUENCE [LARGE SCALE GENOMIC DNA]</scope>
    <source>
        <strain evidence="2">HL-2020</strain>
        <tissue evidence="2">Leaf</tissue>
    </source>
</reference>
<evidence type="ECO:0000313" key="2">
    <source>
        <dbReference type="EMBL" id="KAF9608772.1"/>
    </source>
</evidence>